<accession>A0ABN7WCH2</accession>
<gene>
    <name evidence="1" type="ORF">GMARGA_LOCUS29091</name>
</gene>
<protein>
    <submittedName>
        <fullName evidence="1">30451_t:CDS:1</fullName>
    </submittedName>
</protein>
<name>A0ABN7WCH2_GIGMA</name>
<proteinExistence type="predicted"/>
<evidence type="ECO:0000313" key="2">
    <source>
        <dbReference type="Proteomes" id="UP000789901"/>
    </source>
</evidence>
<comment type="caution">
    <text evidence="1">The sequence shown here is derived from an EMBL/GenBank/DDBJ whole genome shotgun (WGS) entry which is preliminary data.</text>
</comment>
<sequence>MTDLKPDPDTSIENTTTLNKYWHKGNMAVKEAANKHIPMTKSVPRPFYAFSFKATKLHQAQKLSNKARKIIFLPPLPKSPQTIANEINAILQQIGELVDYLIPSISE</sequence>
<reference evidence="1 2" key="1">
    <citation type="submission" date="2021-06" db="EMBL/GenBank/DDBJ databases">
        <authorList>
            <person name="Kallberg Y."/>
            <person name="Tangrot J."/>
            <person name="Rosling A."/>
        </authorList>
    </citation>
    <scope>NUCLEOTIDE SEQUENCE [LARGE SCALE GENOMIC DNA]</scope>
    <source>
        <strain evidence="1 2">120-4 pot B 10/14</strain>
    </source>
</reference>
<evidence type="ECO:0000313" key="1">
    <source>
        <dbReference type="EMBL" id="CAG8826313.1"/>
    </source>
</evidence>
<organism evidence="1 2">
    <name type="scientific">Gigaspora margarita</name>
    <dbReference type="NCBI Taxonomy" id="4874"/>
    <lineage>
        <taxon>Eukaryota</taxon>
        <taxon>Fungi</taxon>
        <taxon>Fungi incertae sedis</taxon>
        <taxon>Mucoromycota</taxon>
        <taxon>Glomeromycotina</taxon>
        <taxon>Glomeromycetes</taxon>
        <taxon>Diversisporales</taxon>
        <taxon>Gigasporaceae</taxon>
        <taxon>Gigaspora</taxon>
    </lineage>
</organism>
<dbReference type="EMBL" id="CAJVQB010038486">
    <property type="protein sequence ID" value="CAG8826313.1"/>
    <property type="molecule type" value="Genomic_DNA"/>
</dbReference>
<keyword evidence="2" id="KW-1185">Reference proteome</keyword>
<dbReference type="Proteomes" id="UP000789901">
    <property type="component" value="Unassembled WGS sequence"/>
</dbReference>